<name>A0A8H5M2D4_9AGAR</name>
<reference evidence="1 2" key="1">
    <citation type="journal article" date="2020" name="ISME J.">
        <title>Uncovering the hidden diversity of litter-decomposition mechanisms in mushroom-forming fungi.</title>
        <authorList>
            <person name="Floudas D."/>
            <person name="Bentzer J."/>
            <person name="Ahren D."/>
            <person name="Johansson T."/>
            <person name="Persson P."/>
            <person name="Tunlid A."/>
        </authorList>
    </citation>
    <scope>NUCLEOTIDE SEQUENCE [LARGE SCALE GENOMIC DNA]</scope>
    <source>
        <strain evidence="1 2">CBS 661.87</strain>
    </source>
</reference>
<dbReference type="EMBL" id="JAACJP010000020">
    <property type="protein sequence ID" value="KAF5378368.1"/>
    <property type="molecule type" value="Genomic_DNA"/>
</dbReference>
<dbReference type="AlphaFoldDB" id="A0A8H5M2D4"/>
<accession>A0A8H5M2D4</accession>
<proteinExistence type="predicted"/>
<dbReference type="SUPFAM" id="SSF52540">
    <property type="entry name" value="P-loop containing nucleoside triphosphate hydrolases"/>
    <property type="match status" value="1"/>
</dbReference>
<protein>
    <recommendedName>
        <fullName evidence="3">G domain-containing protein</fullName>
    </recommendedName>
</protein>
<gene>
    <name evidence="1" type="ORF">D9615_008743</name>
</gene>
<dbReference type="OrthoDB" id="59699at2759"/>
<evidence type="ECO:0000313" key="1">
    <source>
        <dbReference type="EMBL" id="KAF5378368.1"/>
    </source>
</evidence>
<dbReference type="Proteomes" id="UP000565441">
    <property type="component" value="Unassembled WGS sequence"/>
</dbReference>
<dbReference type="CDD" id="cd00882">
    <property type="entry name" value="Ras_like_GTPase"/>
    <property type="match status" value="1"/>
</dbReference>
<evidence type="ECO:0008006" key="3">
    <source>
        <dbReference type="Google" id="ProtNLM"/>
    </source>
</evidence>
<keyword evidence="2" id="KW-1185">Reference proteome</keyword>
<sequence>MQGWRCVTRVRAGILVVKNGRGGHLTTVGSRSCQQHLDLAPTRSQPYLLFSYAKNKPSQIHLPVMSENDLRRGDIPADVAERLRAQVGRFRILIIGRANAGKTTILQKVCNTTEDPEIFNSEGNKVDLAIINPSRKRGVHDINHELVFRSNPGFIFHDSRGFESGGVEELDAVKNFITERAQEVTLSEQLHIIWYCLPMDNDRLVTRAEEFFFNECGTGKVPVILVFTRFDGFVVSTFGKLLNQINDVHQAFALAQNKATADFERLRPGLDVYKHKYPPKSYVCLQDMTKPDTTCKDLIEQSSLALDDRALIQVFVSTQQSMSELCTKHGIQESLENMLKTNDVETSLTYMAMLNAVHLLGSKSKAIHIPGGQSTNKNWIRKLKNKITKKKIEVMPETLIKVSPETLINIIKENTLGIVAALTLCTND</sequence>
<comment type="caution">
    <text evidence="1">The sequence shown here is derived from an EMBL/GenBank/DDBJ whole genome shotgun (WGS) entry which is preliminary data.</text>
</comment>
<dbReference type="Gene3D" id="3.40.50.300">
    <property type="entry name" value="P-loop containing nucleotide triphosphate hydrolases"/>
    <property type="match status" value="1"/>
</dbReference>
<dbReference type="InterPro" id="IPR027417">
    <property type="entry name" value="P-loop_NTPase"/>
</dbReference>
<organism evidence="1 2">
    <name type="scientific">Tricholomella constricta</name>
    <dbReference type="NCBI Taxonomy" id="117010"/>
    <lineage>
        <taxon>Eukaryota</taxon>
        <taxon>Fungi</taxon>
        <taxon>Dikarya</taxon>
        <taxon>Basidiomycota</taxon>
        <taxon>Agaricomycotina</taxon>
        <taxon>Agaricomycetes</taxon>
        <taxon>Agaricomycetidae</taxon>
        <taxon>Agaricales</taxon>
        <taxon>Tricholomatineae</taxon>
        <taxon>Lyophyllaceae</taxon>
        <taxon>Tricholomella</taxon>
    </lineage>
</organism>
<evidence type="ECO:0000313" key="2">
    <source>
        <dbReference type="Proteomes" id="UP000565441"/>
    </source>
</evidence>